<keyword evidence="3" id="KW-1185">Reference proteome</keyword>
<dbReference type="InterPro" id="IPR024491">
    <property type="entry name" value="Se_SelK/SelG"/>
</dbReference>
<evidence type="ECO:0000256" key="2">
    <source>
        <dbReference type="SAM" id="Phobius"/>
    </source>
</evidence>
<dbReference type="Proteomes" id="UP000887581">
    <property type="component" value="Unplaced"/>
</dbReference>
<dbReference type="AlphaFoldDB" id="A0A915PPE5"/>
<organism evidence="3 4">
    <name type="scientific">Setaria digitata</name>
    <dbReference type="NCBI Taxonomy" id="48799"/>
    <lineage>
        <taxon>Eukaryota</taxon>
        <taxon>Metazoa</taxon>
        <taxon>Ecdysozoa</taxon>
        <taxon>Nematoda</taxon>
        <taxon>Chromadorea</taxon>
        <taxon>Rhabditida</taxon>
        <taxon>Spirurina</taxon>
        <taxon>Spiruromorpha</taxon>
        <taxon>Filarioidea</taxon>
        <taxon>Setariidae</taxon>
        <taxon>Setaria</taxon>
    </lineage>
</organism>
<dbReference type="Pfam" id="PF10961">
    <property type="entry name" value="SelK_SelG"/>
    <property type="match status" value="1"/>
</dbReference>
<accession>A0A915PPE5</accession>
<feature type="region of interest" description="Disordered" evidence="1">
    <location>
        <begin position="42"/>
        <end position="106"/>
    </location>
</feature>
<name>A0A915PPE5_9BILA</name>
<keyword evidence="2" id="KW-1133">Transmembrane helix</keyword>
<sequence length="106" mass="11532">MPYIDSSGNIVESKKSMFDFLWRFFMLFLYFFQTLLGPLLGQADVSSSNRSSSRRRHGWSGNDRWPGSGGPGPPGPRRGGHGYGQRPVGRLAFSSGMSCPPMGGGS</sequence>
<dbReference type="WBParaSite" id="sdigi.contig298.g7208.t1">
    <property type="protein sequence ID" value="sdigi.contig298.g7208.t1"/>
    <property type="gene ID" value="sdigi.contig298.g7208"/>
</dbReference>
<keyword evidence="2" id="KW-0472">Membrane</keyword>
<reference evidence="4" key="1">
    <citation type="submission" date="2022-11" db="UniProtKB">
        <authorList>
            <consortium name="WormBaseParasite"/>
        </authorList>
    </citation>
    <scope>IDENTIFICATION</scope>
</reference>
<feature type="transmembrane region" description="Helical" evidence="2">
    <location>
        <begin position="20"/>
        <end position="40"/>
    </location>
</feature>
<evidence type="ECO:0000313" key="4">
    <source>
        <dbReference type="WBParaSite" id="sdigi.contig298.g7208.t1"/>
    </source>
</evidence>
<keyword evidence="2" id="KW-0812">Transmembrane</keyword>
<evidence type="ECO:0000256" key="1">
    <source>
        <dbReference type="SAM" id="MobiDB-lite"/>
    </source>
</evidence>
<proteinExistence type="predicted"/>
<feature type="compositionally biased region" description="Low complexity" evidence="1">
    <location>
        <begin position="94"/>
        <end position="106"/>
    </location>
</feature>
<protein>
    <submittedName>
        <fullName evidence="4">Glycine-rich protein</fullName>
    </submittedName>
</protein>
<evidence type="ECO:0000313" key="3">
    <source>
        <dbReference type="Proteomes" id="UP000887581"/>
    </source>
</evidence>